<evidence type="ECO:0000256" key="4">
    <source>
        <dbReference type="PROSITE-ProRule" id="PRU00473"/>
    </source>
</evidence>
<dbReference type="InterPro" id="IPR028974">
    <property type="entry name" value="TSP_type-3_rpt"/>
</dbReference>
<keyword evidence="9" id="KW-1185">Reference proteome</keyword>
<dbReference type="InterPro" id="IPR006664">
    <property type="entry name" value="OMP_bac"/>
</dbReference>
<dbReference type="Gene3D" id="3.30.1330.60">
    <property type="entry name" value="OmpA-like domain"/>
    <property type="match status" value="1"/>
</dbReference>
<dbReference type="Proteomes" id="UP000809621">
    <property type="component" value="Unassembled WGS sequence"/>
</dbReference>
<feature type="region of interest" description="Disordered" evidence="5">
    <location>
        <begin position="37"/>
        <end position="56"/>
    </location>
</feature>
<dbReference type="SUPFAM" id="SSF103647">
    <property type="entry name" value="TSP type-3 repeat"/>
    <property type="match status" value="1"/>
</dbReference>
<dbReference type="PROSITE" id="PS51123">
    <property type="entry name" value="OMPA_2"/>
    <property type="match status" value="1"/>
</dbReference>
<dbReference type="EMBL" id="JAFEUM010000011">
    <property type="protein sequence ID" value="MBM7038410.1"/>
    <property type="molecule type" value="Genomic_DNA"/>
</dbReference>
<proteinExistence type="predicted"/>
<dbReference type="PRINTS" id="PR01021">
    <property type="entry name" value="OMPADOMAIN"/>
</dbReference>
<dbReference type="PANTHER" id="PTHR30329:SF21">
    <property type="entry name" value="LIPOPROTEIN YIAD-RELATED"/>
    <property type="match status" value="1"/>
</dbReference>
<evidence type="ECO:0000256" key="6">
    <source>
        <dbReference type="SAM" id="SignalP"/>
    </source>
</evidence>
<dbReference type="InterPro" id="IPR006665">
    <property type="entry name" value="OmpA-like"/>
</dbReference>
<dbReference type="PANTHER" id="PTHR30329">
    <property type="entry name" value="STATOR ELEMENT OF FLAGELLAR MOTOR COMPLEX"/>
    <property type="match status" value="1"/>
</dbReference>
<keyword evidence="3" id="KW-0998">Cell outer membrane</keyword>
<evidence type="ECO:0000313" key="8">
    <source>
        <dbReference type="EMBL" id="MBM7038410.1"/>
    </source>
</evidence>
<name>A0ABS2HLP2_9VIBR</name>
<dbReference type="SUPFAM" id="SSF103088">
    <property type="entry name" value="OmpA-like"/>
    <property type="match status" value="1"/>
</dbReference>
<dbReference type="InterPro" id="IPR036737">
    <property type="entry name" value="OmpA-like_sf"/>
</dbReference>
<comment type="caution">
    <text evidence="8">The sequence shown here is derived from an EMBL/GenBank/DDBJ whole genome shotgun (WGS) entry which is preliminary data.</text>
</comment>
<reference evidence="8 9" key="1">
    <citation type="submission" date="2021-02" db="EMBL/GenBank/DDBJ databases">
        <authorList>
            <person name="Park J.-S."/>
        </authorList>
    </citation>
    <scope>NUCLEOTIDE SEQUENCE [LARGE SCALE GENOMIC DNA]</scope>
    <source>
        <strain evidence="8 9">188UL20-2</strain>
    </source>
</reference>
<dbReference type="CDD" id="cd07185">
    <property type="entry name" value="OmpA_C-like"/>
    <property type="match status" value="1"/>
</dbReference>
<sequence length="197" mass="21975">MKSYLVVCLIPLLLVGCISSDVDTEYPIAEQRADLRDEDNDGVINERDTCTTTPGGATISNDGCESFYQIDEKKLLKVLFENDSTDVPAIFVSQINEMVTFLAEYPETEIELQGFASKPGNHEHNMWLSQERAKAVQKMMIAKGVDAKRLTIVGFGDSQAEHDGEVDQALDRKVVATVIGFKGDVVKEWHIFTTREK</sequence>
<feature type="chain" id="PRO_5045522807" evidence="6">
    <location>
        <begin position="21"/>
        <end position="197"/>
    </location>
</feature>
<gene>
    <name evidence="8" type="ORF">JQC93_18680</name>
</gene>
<evidence type="ECO:0000256" key="5">
    <source>
        <dbReference type="SAM" id="MobiDB-lite"/>
    </source>
</evidence>
<evidence type="ECO:0000256" key="2">
    <source>
        <dbReference type="ARBA" id="ARBA00023136"/>
    </source>
</evidence>
<keyword evidence="2 4" id="KW-0472">Membrane</keyword>
<dbReference type="RefSeq" id="WP_205159862.1">
    <property type="nucleotide sequence ID" value="NZ_JAFEUM010000011.1"/>
</dbReference>
<keyword evidence="6" id="KW-0732">Signal</keyword>
<feature type="domain" description="OmpA-like" evidence="7">
    <location>
        <begin position="67"/>
        <end position="182"/>
    </location>
</feature>
<evidence type="ECO:0000256" key="3">
    <source>
        <dbReference type="ARBA" id="ARBA00023237"/>
    </source>
</evidence>
<evidence type="ECO:0000313" key="9">
    <source>
        <dbReference type="Proteomes" id="UP000809621"/>
    </source>
</evidence>
<protein>
    <submittedName>
        <fullName evidence="8">OmpA family protein</fullName>
    </submittedName>
</protein>
<dbReference type="InterPro" id="IPR050330">
    <property type="entry name" value="Bact_OuterMem_StrucFunc"/>
</dbReference>
<evidence type="ECO:0000256" key="1">
    <source>
        <dbReference type="ARBA" id="ARBA00004442"/>
    </source>
</evidence>
<organism evidence="8 9">
    <name type="scientific">Vibrio ulleungensis</name>
    <dbReference type="NCBI Taxonomy" id="2807619"/>
    <lineage>
        <taxon>Bacteria</taxon>
        <taxon>Pseudomonadati</taxon>
        <taxon>Pseudomonadota</taxon>
        <taxon>Gammaproteobacteria</taxon>
        <taxon>Vibrionales</taxon>
        <taxon>Vibrionaceae</taxon>
        <taxon>Vibrio</taxon>
    </lineage>
</organism>
<dbReference type="PROSITE" id="PS51257">
    <property type="entry name" value="PROKAR_LIPOPROTEIN"/>
    <property type="match status" value="1"/>
</dbReference>
<feature type="signal peptide" evidence="6">
    <location>
        <begin position="1"/>
        <end position="20"/>
    </location>
</feature>
<dbReference type="Pfam" id="PF00691">
    <property type="entry name" value="OmpA"/>
    <property type="match status" value="1"/>
</dbReference>
<accession>A0ABS2HLP2</accession>
<comment type="subcellular location">
    <subcellularLocation>
        <location evidence="1">Cell outer membrane</location>
    </subcellularLocation>
</comment>
<evidence type="ECO:0000259" key="7">
    <source>
        <dbReference type="PROSITE" id="PS51123"/>
    </source>
</evidence>